<accession>A0A1M4ZM23</accession>
<dbReference type="PANTHER" id="PTHR43765">
    <property type="entry name" value="2-DEHYDROPANTOATE 2-REDUCTASE-RELATED"/>
    <property type="match status" value="1"/>
</dbReference>
<evidence type="ECO:0000256" key="6">
    <source>
        <dbReference type="ARBA" id="ARBA00023002"/>
    </source>
</evidence>
<dbReference type="FunFam" id="1.10.1040.10:FF:000017">
    <property type="entry name" value="2-dehydropantoate 2-reductase"/>
    <property type="match status" value="1"/>
</dbReference>
<keyword evidence="9" id="KW-0566">Pantothenate biosynthesis</keyword>
<dbReference type="InterPro" id="IPR036291">
    <property type="entry name" value="NAD(P)-bd_dom_sf"/>
</dbReference>
<reference evidence="13" key="1">
    <citation type="submission" date="2016-11" db="EMBL/GenBank/DDBJ databases">
        <authorList>
            <person name="Varghese N."/>
            <person name="Submissions S."/>
        </authorList>
    </citation>
    <scope>NUCLEOTIDE SEQUENCE [LARGE SCALE GENOMIC DNA]</scope>
    <source>
        <strain evidence="13">DSM 9756</strain>
    </source>
</reference>
<comment type="pathway">
    <text evidence="1 9">Cofactor biosynthesis; (R)-pantothenate biosynthesis; (R)-pantoate from 3-methyl-2-oxobutanoate: step 2/2.</text>
</comment>
<dbReference type="InterPro" id="IPR003710">
    <property type="entry name" value="ApbA"/>
</dbReference>
<sequence>METPYRVLVVGAGAMGCLLGARFAQAGADVRLLDVDEAHVTAIRERGLELEELNGDRRTIPMRALSKREPPEAPADLILVMVKSYATARALDLVHPDAVGSETLFLSLQNGLGNAETLADLVGPAKVLAGVTAQGATREGPGRVRHGGQGPTYFGALDGPQPPGAHGVLTLFRRAGLEAHYRQDIRSLIWEKLLVNVGINAVTALCGIPNGAVAELEPARELCAAAVREATAVAEAEGIAVPEDVVQKVLNVAQATAANRSSMRQDVESGRRTEIDAINGAVVRLAERQGLAVPVNWTLTRLVETKERSYGGESPEA</sequence>
<dbReference type="InterPro" id="IPR008927">
    <property type="entry name" value="6-PGluconate_DH-like_C_sf"/>
</dbReference>
<evidence type="ECO:0000313" key="12">
    <source>
        <dbReference type="EMBL" id="SHF19054.1"/>
    </source>
</evidence>
<dbReference type="PROSITE" id="PS51257">
    <property type="entry name" value="PROKAR_LIPOPROTEIN"/>
    <property type="match status" value="1"/>
</dbReference>
<evidence type="ECO:0000259" key="10">
    <source>
        <dbReference type="Pfam" id="PF02558"/>
    </source>
</evidence>
<evidence type="ECO:0000256" key="4">
    <source>
        <dbReference type="ARBA" id="ARBA00019465"/>
    </source>
</evidence>
<dbReference type="SUPFAM" id="SSF48179">
    <property type="entry name" value="6-phosphogluconate dehydrogenase C-terminal domain-like"/>
    <property type="match status" value="1"/>
</dbReference>
<dbReference type="STRING" id="1121391.SAMN02745206_01506"/>
<evidence type="ECO:0000256" key="8">
    <source>
        <dbReference type="ARBA" id="ARBA00048793"/>
    </source>
</evidence>
<dbReference type="GO" id="GO:0005737">
    <property type="term" value="C:cytoplasm"/>
    <property type="evidence" value="ECO:0007669"/>
    <property type="project" value="TreeGrafter"/>
</dbReference>
<dbReference type="Gene3D" id="1.10.1040.10">
    <property type="entry name" value="N-(1-d-carboxylethyl)-l-norvaline Dehydrogenase, domain 2"/>
    <property type="match status" value="1"/>
</dbReference>
<protein>
    <recommendedName>
        <fullName evidence="4 9">2-dehydropantoate 2-reductase</fullName>
        <ecNumber evidence="3 9">1.1.1.169</ecNumber>
    </recommendedName>
    <alternativeName>
        <fullName evidence="7 9">Ketopantoate reductase</fullName>
    </alternativeName>
</protein>
<evidence type="ECO:0000256" key="7">
    <source>
        <dbReference type="ARBA" id="ARBA00032024"/>
    </source>
</evidence>
<dbReference type="GO" id="GO:0050661">
    <property type="term" value="F:NADP binding"/>
    <property type="evidence" value="ECO:0007669"/>
    <property type="project" value="TreeGrafter"/>
</dbReference>
<comment type="similarity">
    <text evidence="2 9">Belongs to the ketopantoate reductase family.</text>
</comment>
<dbReference type="GO" id="GO:0008677">
    <property type="term" value="F:2-dehydropantoate 2-reductase activity"/>
    <property type="evidence" value="ECO:0007669"/>
    <property type="project" value="UniProtKB-EC"/>
</dbReference>
<dbReference type="InterPro" id="IPR013328">
    <property type="entry name" value="6PGD_dom2"/>
</dbReference>
<dbReference type="PANTHER" id="PTHR43765:SF2">
    <property type="entry name" value="2-DEHYDROPANTOATE 2-REDUCTASE"/>
    <property type="match status" value="1"/>
</dbReference>
<dbReference type="EC" id="1.1.1.169" evidence="3 9"/>
<evidence type="ECO:0000313" key="13">
    <source>
        <dbReference type="Proteomes" id="UP000184076"/>
    </source>
</evidence>
<evidence type="ECO:0000259" key="11">
    <source>
        <dbReference type="Pfam" id="PF08546"/>
    </source>
</evidence>
<dbReference type="Gene3D" id="3.40.50.720">
    <property type="entry name" value="NAD(P)-binding Rossmann-like Domain"/>
    <property type="match status" value="1"/>
</dbReference>
<dbReference type="OrthoDB" id="5333395at2"/>
<name>A0A1M4ZM23_9BACT</name>
<keyword evidence="5 9" id="KW-0521">NADP</keyword>
<feature type="domain" description="Ketopantoate reductase C-terminal" evidence="11">
    <location>
        <begin position="184"/>
        <end position="307"/>
    </location>
</feature>
<dbReference type="Pfam" id="PF02558">
    <property type="entry name" value="ApbA"/>
    <property type="match status" value="1"/>
</dbReference>
<keyword evidence="13" id="KW-1185">Reference proteome</keyword>
<feature type="domain" description="Ketopantoate reductase N-terminal" evidence="10">
    <location>
        <begin position="7"/>
        <end position="158"/>
    </location>
</feature>
<evidence type="ECO:0000256" key="2">
    <source>
        <dbReference type="ARBA" id="ARBA00007870"/>
    </source>
</evidence>
<dbReference type="InterPro" id="IPR050838">
    <property type="entry name" value="Ketopantoate_reductase"/>
</dbReference>
<dbReference type="RefSeq" id="WP_073038376.1">
    <property type="nucleotide sequence ID" value="NZ_FQVB01000012.1"/>
</dbReference>
<dbReference type="Pfam" id="PF08546">
    <property type="entry name" value="ApbA_C"/>
    <property type="match status" value="1"/>
</dbReference>
<evidence type="ECO:0000256" key="3">
    <source>
        <dbReference type="ARBA" id="ARBA00013014"/>
    </source>
</evidence>
<dbReference type="NCBIfam" id="TIGR00745">
    <property type="entry name" value="apbA_panE"/>
    <property type="match status" value="1"/>
</dbReference>
<comment type="catalytic activity">
    <reaction evidence="8 9">
        <text>(R)-pantoate + NADP(+) = 2-dehydropantoate + NADPH + H(+)</text>
        <dbReference type="Rhea" id="RHEA:16233"/>
        <dbReference type="ChEBI" id="CHEBI:11561"/>
        <dbReference type="ChEBI" id="CHEBI:15378"/>
        <dbReference type="ChEBI" id="CHEBI:15980"/>
        <dbReference type="ChEBI" id="CHEBI:57783"/>
        <dbReference type="ChEBI" id="CHEBI:58349"/>
        <dbReference type="EC" id="1.1.1.169"/>
    </reaction>
</comment>
<gene>
    <name evidence="12" type="ORF">SAMN02745206_01506</name>
</gene>
<dbReference type="GO" id="GO:0015940">
    <property type="term" value="P:pantothenate biosynthetic process"/>
    <property type="evidence" value="ECO:0007669"/>
    <property type="project" value="UniProtKB-UniPathway"/>
</dbReference>
<comment type="function">
    <text evidence="9">Catalyzes the NADPH-dependent reduction of ketopantoate into pantoic acid.</text>
</comment>
<dbReference type="InterPro" id="IPR013752">
    <property type="entry name" value="KPA_reductase"/>
</dbReference>
<evidence type="ECO:0000256" key="5">
    <source>
        <dbReference type="ARBA" id="ARBA00022857"/>
    </source>
</evidence>
<organism evidence="12 13">
    <name type="scientific">Desulfacinum infernum DSM 9756</name>
    <dbReference type="NCBI Taxonomy" id="1121391"/>
    <lineage>
        <taxon>Bacteria</taxon>
        <taxon>Pseudomonadati</taxon>
        <taxon>Thermodesulfobacteriota</taxon>
        <taxon>Syntrophobacteria</taxon>
        <taxon>Syntrophobacterales</taxon>
        <taxon>Syntrophobacteraceae</taxon>
        <taxon>Desulfacinum</taxon>
    </lineage>
</organism>
<keyword evidence="6 9" id="KW-0560">Oxidoreductase</keyword>
<evidence type="ECO:0000256" key="9">
    <source>
        <dbReference type="RuleBase" id="RU362068"/>
    </source>
</evidence>
<evidence type="ECO:0000256" key="1">
    <source>
        <dbReference type="ARBA" id="ARBA00004994"/>
    </source>
</evidence>
<dbReference type="Proteomes" id="UP000184076">
    <property type="component" value="Unassembled WGS sequence"/>
</dbReference>
<dbReference type="AlphaFoldDB" id="A0A1M4ZM23"/>
<dbReference type="SUPFAM" id="SSF51735">
    <property type="entry name" value="NAD(P)-binding Rossmann-fold domains"/>
    <property type="match status" value="1"/>
</dbReference>
<dbReference type="EMBL" id="FQVB01000012">
    <property type="protein sequence ID" value="SHF19054.1"/>
    <property type="molecule type" value="Genomic_DNA"/>
</dbReference>
<proteinExistence type="inferred from homology"/>
<dbReference type="UniPathway" id="UPA00028">
    <property type="reaction ID" value="UER00004"/>
</dbReference>
<dbReference type="InterPro" id="IPR013332">
    <property type="entry name" value="KPR_N"/>
</dbReference>